<dbReference type="Pfam" id="PF02357">
    <property type="entry name" value="NusG"/>
    <property type="match status" value="1"/>
</dbReference>
<name>A0ABX8B1X9_9BACT</name>
<dbReference type="HAMAP" id="MF_00948">
    <property type="entry name" value="NusG"/>
    <property type="match status" value="1"/>
</dbReference>
<reference evidence="10 11" key="1">
    <citation type="submission" date="2021-03" db="EMBL/GenBank/DDBJ databases">
        <title>Genomic and phenotypic characterization of Chloracidobacterium isolates provides evidence for multiple species.</title>
        <authorList>
            <person name="Saini M.K."/>
            <person name="Costas A.M.G."/>
            <person name="Tank M."/>
            <person name="Bryant D.A."/>
        </authorList>
    </citation>
    <scope>NUCLEOTIDE SEQUENCE [LARGE SCALE GENOMIC DNA]</scope>
    <source>
        <strain evidence="10 11">N</strain>
    </source>
</reference>
<evidence type="ECO:0000313" key="10">
    <source>
        <dbReference type="EMBL" id="QUV94087.1"/>
    </source>
</evidence>
<dbReference type="CDD" id="cd09891">
    <property type="entry name" value="NGN_Bact_1"/>
    <property type="match status" value="1"/>
</dbReference>
<feature type="domain" description="NusG-like N-terminal" evidence="8">
    <location>
        <begin position="2"/>
        <end position="116"/>
    </location>
</feature>
<evidence type="ECO:0000256" key="3">
    <source>
        <dbReference type="ARBA" id="ARBA00023015"/>
    </source>
</evidence>
<dbReference type="PANTHER" id="PTHR30265:SF2">
    <property type="entry name" value="TRANSCRIPTION TERMINATION_ANTITERMINATION PROTEIN NUSG"/>
    <property type="match status" value="1"/>
</dbReference>
<keyword evidence="1 5" id="KW-0806">Transcription termination</keyword>
<evidence type="ECO:0000259" key="8">
    <source>
        <dbReference type="SMART" id="SM00738"/>
    </source>
</evidence>
<protein>
    <recommendedName>
        <fullName evidence="5 6">Transcription termination/antitermination protein NusG</fullName>
    </recommendedName>
</protein>
<dbReference type="EMBL" id="CP072642">
    <property type="protein sequence ID" value="QUV94087.1"/>
    <property type="molecule type" value="Genomic_DNA"/>
</dbReference>
<evidence type="ECO:0000256" key="6">
    <source>
        <dbReference type="NCBIfam" id="TIGR00922"/>
    </source>
</evidence>
<dbReference type="InterPro" id="IPR047050">
    <property type="entry name" value="NGN"/>
</dbReference>
<proteinExistence type="inferred from homology"/>
<dbReference type="SUPFAM" id="SSF82679">
    <property type="entry name" value="N-utilization substance G protein NusG, N-terminal domain"/>
    <property type="match status" value="1"/>
</dbReference>
<keyword evidence="11" id="KW-1185">Reference proteome</keyword>
<dbReference type="InterPro" id="IPR015869">
    <property type="entry name" value="Transcrpt_antiterm_NusG_bac_CS"/>
</dbReference>
<keyword evidence="2 5" id="KW-0889">Transcription antitermination</keyword>
<dbReference type="Gene3D" id="2.30.30.30">
    <property type="match status" value="1"/>
</dbReference>
<dbReference type="Proteomes" id="UP000677668">
    <property type="component" value="Chromosome 1"/>
</dbReference>
<dbReference type="Pfam" id="PF00467">
    <property type="entry name" value="KOW"/>
    <property type="match status" value="1"/>
</dbReference>
<dbReference type="SMART" id="SM00739">
    <property type="entry name" value="KOW"/>
    <property type="match status" value="1"/>
</dbReference>
<keyword evidence="4 5" id="KW-0804">Transcription</keyword>
<comment type="function">
    <text evidence="5 7">Participates in transcription elongation, termination and antitermination.</text>
</comment>
<dbReference type="PANTHER" id="PTHR30265">
    <property type="entry name" value="RHO-INTERACTING TRANSCRIPTION TERMINATION FACTOR NUSG"/>
    <property type="match status" value="1"/>
</dbReference>
<dbReference type="InterPro" id="IPR014722">
    <property type="entry name" value="Rib_uL2_dom2"/>
</dbReference>
<dbReference type="InterPro" id="IPR001062">
    <property type="entry name" value="Transcrpt_antiterm_NusG"/>
</dbReference>
<evidence type="ECO:0000256" key="5">
    <source>
        <dbReference type="HAMAP-Rule" id="MF_00948"/>
    </source>
</evidence>
<evidence type="ECO:0000256" key="7">
    <source>
        <dbReference type="RuleBase" id="RU000538"/>
    </source>
</evidence>
<dbReference type="RefSeq" id="WP_058868284.1">
    <property type="nucleotide sequence ID" value="NZ_CP072642.1"/>
</dbReference>
<dbReference type="NCBIfam" id="TIGR00922">
    <property type="entry name" value="nusG"/>
    <property type="match status" value="1"/>
</dbReference>
<dbReference type="InterPro" id="IPR005824">
    <property type="entry name" value="KOW"/>
</dbReference>
<organism evidence="10 11">
    <name type="scientific">Chloracidobacterium sp. N</name>
    <dbReference type="NCBI Taxonomy" id="2821540"/>
    <lineage>
        <taxon>Bacteria</taxon>
        <taxon>Pseudomonadati</taxon>
        <taxon>Acidobacteriota</taxon>
        <taxon>Terriglobia</taxon>
        <taxon>Terriglobales</taxon>
        <taxon>Acidobacteriaceae</taxon>
        <taxon>Chloracidobacterium</taxon>
        <taxon>Chloracidobacterium aggregatum</taxon>
    </lineage>
</organism>
<gene>
    <name evidence="5 10" type="primary">nusG</name>
    <name evidence="10" type="ORF">J8C05_01115</name>
</gene>
<dbReference type="SUPFAM" id="SSF50104">
    <property type="entry name" value="Translation proteins SH3-like domain"/>
    <property type="match status" value="1"/>
</dbReference>
<dbReference type="InterPro" id="IPR008991">
    <property type="entry name" value="Translation_prot_SH3-like_sf"/>
</dbReference>
<evidence type="ECO:0000256" key="2">
    <source>
        <dbReference type="ARBA" id="ARBA00022814"/>
    </source>
</evidence>
<keyword evidence="3 5" id="KW-0805">Transcription regulation</keyword>
<evidence type="ECO:0000259" key="9">
    <source>
        <dbReference type="SMART" id="SM00739"/>
    </source>
</evidence>
<sequence length="187" mass="21191">MAKRWYIIHTYSGHEKKVRESLQSRLKAYGMEDEVTEVLIPSETVVEMRGNKRVETSRMIFPGYVLVQIETNDETGEMSERVWHTIKNTPKVTNFIGGQKPTALTEEEVNQIINHVTETTDHPKPKVMFSTGETVRIISGPFTGFTGVVEEVNAERSTLKVMVTIFGRATPVELDFLGVEKPNFTES</sequence>
<accession>A0ABX8B1X9</accession>
<evidence type="ECO:0000313" key="11">
    <source>
        <dbReference type="Proteomes" id="UP000677668"/>
    </source>
</evidence>
<feature type="domain" description="KOW" evidence="9">
    <location>
        <begin position="128"/>
        <end position="155"/>
    </location>
</feature>
<dbReference type="InterPro" id="IPR006645">
    <property type="entry name" value="NGN-like_dom"/>
</dbReference>
<dbReference type="SMART" id="SM00738">
    <property type="entry name" value="NGN"/>
    <property type="match status" value="1"/>
</dbReference>
<dbReference type="InterPro" id="IPR036735">
    <property type="entry name" value="NGN_dom_sf"/>
</dbReference>
<dbReference type="Gene3D" id="3.30.70.940">
    <property type="entry name" value="NusG, N-terminal domain"/>
    <property type="match status" value="1"/>
</dbReference>
<dbReference type="InterPro" id="IPR043425">
    <property type="entry name" value="NusG-like"/>
</dbReference>
<dbReference type="PRINTS" id="PR00338">
    <property type="entry name" value="NUSGTNSCPFCT"/>
</dbReference>
<dbReference type="PROSITE" id="PS01014">
    <property type="entry name" value="NUSG"/>
    <property type="match status" value="1"/>
</dbReference>
<dbReference type="CDD" id="cd06091">
    <property type="entry name" value="KOW_NusG"/>
    <property type="match status" value="1"/>
</dbReference>
<comment type="similarity">
    <text evidence="5 7">Belongs to the NusG family.</text>
</comment>
<evidence type="ECO:0000256" key="1">
    <source>
        <dbReference type="ARBA" id="ARBA00022472"/>
    </source>
</evidence>
<evidence type="ECO:0000256" key="4">
    <source>
        <dbReference type="ARBA" id="ARBA00023163"/>
    </source>
</evidence>